<name>A0ABT2UP42_9BACL</name>
<evidence type="ECO:0000313" key="9">
    <source>
        <dbReference type="Proteomes" id="UP001652445"/>
    </source>
</evidence>
<dbReference type="InterPro" id="IPR050638">
    <property type="entry name" value="AA-Vitamin_Transporters"/>
</dbReference>
<comment type="subcellular location">
    <subcellularLocation>
        <location evidence="1">Endomembrane system</location>
        <topology evidence="1">Multi-pass membrane protein</topology>
    </subcellularLocation>
</comment>
<evidence type="ECO:0000259" key="7">
    <source>
        <dbReference type="Pfam" id="PF00892"/>
    </source>
</evidence>
<keyword evidence="3 6" id="KW-0812">Transmembrane</keyword>
<proteinExistence type="inferred from homology"/>
<dbReference type="PANTHER" id="PTHR32322:SF2">
    <property type="entry name" value="EAMA DOMAIN-CONTAINING PROTEIN"/>
    <property type="match status" value="1"/>
</dbReference>
<keyword evidence="4 6" id="KW-1133">Transmembrane helix</keyword>
<feature type="domain" description="EamA" evidence="7">
    <location>
        <begin position="153"/>
        <end position="287"/>
    </location>
</feature>
<keyword evidence="5 6" id="KW-0472">Membrane</keyword>
<feature type="transmembrane region" description="Helical" evidence="6">
    <location>
        <begin position="12"/>
        <end position="32"/>
    </location>
</feature>
<evidence type="ECO:0000313" key="8">
    <source>
        <dbReference type="EMBL" id="MCU6796425.1"/>
    </source>
</evidence>
<sequence>MKPSIRNGYTLEVLFIAGIVAISFSAIFIKWSQAEVSVIAMYRLYLANLMLLPFIWKYKQEIARLTLRQWGLLVVAGAALGLHFLLWMGSLRFTTVASSTVILTLQPIVVMLGSFYFFRLHANRAMIIGMGIALVGSFAIGIGDLRLSGAALYGDMLSFLSVIAISMHMLLGKQLREHISAYVYNFWVFAFAASLIALYNVFNDFSFGGYAQSEWGLFILLALIPTLFGHYLFNWLLKYMNASAVSMAILGEPVVASVLAWLLLNEKLTLFQLGAGLFILLGVWIFVRYGKETNRE</sequence>
<evidence type="ECO:0000256" key="2">
    <source>
        <dbReference type="ARBA" id="ARBA00007362"/>
    </source>
</evidence>
<dbReference type="PANTHER" id="PTHR32322">
    <property type="entry name" value="INNER MEMBRANE TRANSPORTER"/>
    <property type="match status" value="1"/>
</dbReference>
<reference evidence="8 9" key="1">
    <citation type="submission" date="2022-09" db="EMBL/GenBank/DDBJ databases">
        <authorList>
            <person name="Han X.L."/>
            <person name="Wang Q."/>
            <person name="Lu T."/>
        </authorList>
    </citation>
    <scope>NUCLEOTIDE SEQUENCE [LARGE SCALE GENOMIC DNA]</scope>
    <source>
        <strain evidence="8 9">WQ 127069</strain>
    </source>
</reference>
<feature type="transmembrane region" description="Helical" evidence="6">
    <location>
        <begin position="70"/>
        <end position="90"/>
    </location>
</feature>
<feature type="domain" description="EamA" evidence="7">
    <location>
        <begin position="13"/>
        <end position="140"/>
    </location>
</feature>
<comment type="similarity">
    <text evidence="2">Belongs to the EamA transporter family.</text>
</comment>
<dbReference type="EMBL" id="JAOQIO010000103">
    <property type="protein sequence ID" value="MCU6796425.1"/>
    <property type="molecule type" value="Genomic_DNA"/>
</dbReference>
<protein>
    <submittedName>
        <fullName evidence="8">DMT family transporter</fullName>
    </submittedName>
</protein>
<feature type="transmembrane region" description="Helical" evidence="6">
    <location>
        <begin position="96"/>
        <end position="118"/>
    </location>
</feature>
<feature type="transmembrane region" description="Helical" evidence="6">
    <location>
        <begin position="38"/>
        <end position="58"/>
    </location>
</feature>
<evidence type="ECO:0000256" key="3">
    <source>
        <dbReference type="ARBA" id="ARBA00022692"/>
    </source>
</evidence>
<feature type="transmembrane region" description="Helical" evidence="6">
    <location>
        <begin position="270"/>
        <end position="287"/>
    </location>
</feature>
<evidence type="ECO:0000256" key="1">
    <source>
        <dbReference type="ARBA" id="ARBA00004127"/>
    </source>
</evidence>
<feature type="transmembrane region" description="Helical" evidence="6">
    <location>
        <begin position="244"/>
        <end position="264"/>
    </location>
</feature>
<accession>A0ABT2UP42</accession>
<dbReference type="InterPro" id="IPR000620">
    <property type="entry name" value="EamA_dom"/>
</dbReference>
<dbReference type="SUPFAM" id="SSF103481">
    <property type="entry name" value="Multidrug resistance efflux transporter EmrE"/>
    <property type="match status" value="2"/>
</dbReference>
<dbReference type="RefSeq" id="WP_262687335.1">
    <property type="nucleotide sequence ID" value="NZ_JAOQIO010000103.1"/>
</dbReference>
<evidence type="ECO:0000256" key="4">
    <source>
        <dbReference type="ARBA" id="ARBA00022989"/>
    </source>
</evidence>
<evidence type="ECO:0000256" key="6">
    <source>
        <dbReference type="SAM" id="Phobius"/>
    </source>
</evidence>
<keyword evidence="9" id="KW-1185">Reference proteome</keyword>
<gene>
    <name evidence="8" type="ORF">OB236_30305</name>
</gene>
<organism evidence="8 9">
    <name type="scientific">Paenibacillus baimaensis</name>
    <dbReference type="NCBI Taxonomy" id="2982185"/>
    <lineage>
        <taxon>Bacteria</taxon>
        <taxon>Bacillati</taxon>
        <taxon>Bacillota</taxon>
        <taxon>Bacilli</taxon>
        <taxon>Bacillales</taxon>
        <taxon>Paenibacillaceae</taxon>
        <taxon>Paenibacillus</taxon>
    </lineage>
</organism>
<evidence type="ECO:0000256" key="5">
    <source>
        <dbReference type="ARBA" id="ARBA00023136"/>
    </source>
</evidence>
<comment type="caution">
    <text evidence="8">The sequence shown here is derived from an EMBL/GenBank/DDBJ whole genome shotgun (WGS) entry which is preliminary data.</text>
</comment>
<dbReference type="Pfam" id="PF00892">
    <property type="entry name" value="EamA"/>
    <property type="match status" value="2"/>
</dbReference>
<feature type="transmembrane region" description="Helical" evidence="6">
    <location>
        <begin position="151"/>
        <end position="171"/>
    </location>
</feature>
<dbReference type="Proteomes" id="UP001652445">
    <property type="component" value="Unassembled WGS sequence"/>
</dbReference>
<feature type="transmembrane region" description="Helical" evidence="6">
    <location>
        <begin position="125"/>
        <end position="145"/>
    </location>
</feature>
<feature type="transmembrane region" description="Helical" evidence="6">
    <location>
        <begin position="183"/>
        <end position="203"/>
    </location>
</feature>
<feature type="transmembrane region" description="Helical" evidence="6">
    <location>
        <begin position="215"/>
        <end position="237"/>
    </location>
</feature>
<dbReference type="InterPro" id="IPR037185">
    <property type="entry name" value="EmrE-like"/>
</dbReference>